<evidence type="ECO:0000256" key="1">
    <source>
        <dbReference type="SAM" id="MobiDB-lite"/>
    </source>
</evidence>
<organism evidence="2">
    <name type="scientific">Panicum hallii</name>
    <dbReference type="NCBI Taxonomy" id="206008"/>
    <lineage>
        <taxon>Eukaryota</taxon>
        <taxon>Viridiplantae</taxon>
        <taxon>Streptophyta</taxon>
        <taxon>Embryophyta</taxon>
        <taxon>Tracheophyta</taxon>
        <taxon>Spermatophyta</taxon>
        <taxon>Magnoliopsida</taxon>
        <taxon>Liliopsida</taxon>
        <taxon>Poales</taxon>
        <taxon>Poaceae</taxon>
        <taxon>PACMAD clade</taxon>
        <taxon>Panicoideae</taxon>
        <taxon>Panicodae</taxon>
        <taxon>Paniceae</taxon>
        <taxon>Panicinae</taxon>
        <taxon>Panicum</taxon>
        <taxon>Panicum sect. Panicum</taxon>
    </lineage>
</organism>
<protein>
    <submittedName>
        <fullName evidence="2">Uncharacterized protein</fullName>
    </submittedName>
</protein>
<reference evidence="2" key="1">
    <citation type="submission" date="2018-04" db="EMBL/GenBank/DDBJ databases">
        <title>WGS assembly of Panicum hallii.</title>
        <authorList>
            <person name="Lovell J."/>
            <person name="Jenkins J."/>
            <person name="Lowry D."/>
            <person name="Mamidi S."/>
            <person name="Sreedasyam A."/>
            <person name="Weng X."/>
            <person name="Barry K."/>
            <person name="Bonette J."/>
            <person name="Campitelli B."/>
            <person name="Daum C."/>
            <person name="Gordon S."/>
            <person name="Gould B."/>
            <person name="Lipzen A."/>
            <person name="Macqueen A."/>
            <person name="Palacio-Mejia J."/>
            <person name="Plott C."/>
            <person name="Shakirov E."/>
            <person name="Shu S."/>
            <person name="Yoshinaga Y."/>
            <person name="Zane M."/>
            <person name="Rokhsar D."/>
            <person name="Grimwood J."/>
            <person name="Schmutz J."/>
            <person name="Juenger T."/>
        </authorList>
    </citation>
    <scope>NUCLEOTIDE SEQUENCE [LARGE SCALE GENOMIC DNA]</scope>
    <source>
        <strain evidence="2">FIL2</strain>
    </source>
</reference>
<feature type="compositionally biased region" description="Basic residues" evidence="1">
    <location>
        <begin position="1"/>
        <end position="10"/>
    </location>
</feature>
<sequence length="53" mass="6179">MAIRLRPTRRARGDGDQRPHPVRRPRLCPLLADPSRTGSSWRRLRKAMICCIK</sequence>
<dbReference type="EMBL" id="CM008047">
    <property type="protein sequence ID" value="PVH64517.1"/>
    <property type="molecule type" value="Genomic_DNA"/>
</dbReference>
<name>A0A2T8KQP1_9POAL</name>
<accession>A0A2T8KQP1</accession>
<proteinExistence type="predicted"/>
<gene>
    <name evidence="2" type="ORF">PAHAL_2G293000</name>
</gene>
<evidence type="ECO:0000313" key="2">
    <source>
        <dbReference type="EMBL" id="PVH64517.1"/>
    </source>
</evidence>
<dbReference type="AlphaFoldDB" id="A0A2T8KQP1"/>
<feature type="region of interest" description="Disordered" evidence="1">
    <location>
        <begin position="1"/>
        <end position="29"/>
    </location>
</feature>
<dbReference type="Gramene" id="PVH64517">
    <property type="protein sequence ID" value="PVH64517"/>
    <property type="gene ID" value="PAHAL_2G293000"/>
</dbReference>
<dbReference type="Proteomes" id="UP000243499">
    <property type="component" value="Chromosome 2"/>
</dbReference>